<proteinExistence type="inferred from homology"/>
<reference evidence="6 8" key="1">
    <citation type="journal article" date="2014" name="Genome Announc.">
        <title>Draft Genome Sequences of Marine Flavobacterium Algibacter lectus Strains SS8 and NR4.</title>
        <authorList>
            <person name="Takatani N."/>
            <person name="Nakanishi M."/>
            <person name="Meirelles P."/>
            <person name="Mino S."/>
            <person name="Suda W."/>
            <person name="Oshima K."/>
            <person name="Hattori M."/>
            <person name="Ohkuma M."/>
            <person name="Hosokawa M."/>
            <person name="Miyashita K."/>
            <person name="Thompson F.L."/>
            <person name="Niwa A."/>
            <person name="Sawabe T."/>
            <person name="Sawabe T."/>
        </authorList>
    </citation>
    <scope>NUCLEOTIDE SEQUENCE [LARGE SCALE GENOMIC DNA]</scope>
    <source>
        <strain evidence="6 8">JCM 19300</strain>
    </source>
</reference>
<dbReference type="PANTHER" id="PTHR30371">
    <property type="entry name" value="SEC-INDEPENDENT PROTEIN TRANSLOCASE PROTEIN TATC"/>
    <property type="match status" value="1"/>
</dbReference>
<dbReference type="HAMAP" id="MF_00902">
    <property type="entry name" value="TatC"/>
    <property type="match status" value="1"/>
</dbReference>
<evidence type="ECO:0000313" key="7">
    <source>
        <dbReference type="EMBL" id="TDY64734.1"/>
    </source>
</evidence>
<feature type="transmembrane region" description="Helical" evidence="5">
    <location>
        <begin position="217"/>
        <end position="236"/>
    </location>
</feature>
<dbReference type="EMBL" id="BBNQ01000002">
    <property type="protein sequence ID" value="GAL61448.1"/>
    <property type="molecule type" value="Genomic_DNA"/>
</dbReference>
<keyword evidence="2 5" id="KW-0812">Transmembrane</keyword>
<name>A0A090VBI9_9FLAO</name>
<dbReference type="GO" id="GO:0033281">
    <property type="term" value="C:TAT protein transport complex"/>
    <property type="evidence" value="ECO:0007669"/>
    <property type="project" value="UniProtKB-UniRule"/>
</dbReference>
<keyword evidence="5" id="KW-0653">Protein transport</keyword>
<feature type="transmembrane region" description="Helical" evidence="5">
    <location>
        <begin position="242"/>
        <end position="263"/>
    </location>
</feature>
<dbReference type="GO" id="GO:0009977">
    <property type="term" value="F:proton motive force dependent protein transmembrane transporter activity"/>
    <property type="evidence" value="ECO:0007669"/>
    <property type="project" value="TreeGrafter"/>
</dbReference>
<gene>
    <name evidence="5" type="primary">tatC</name>
    <name evidence="7" type="ORF">DFQ06_1656</name>
    <name evidence="6" type="ORF">JCM19300_4394</name>
</gene>
<feature type="transmembrane region" description="Helical" evidence="5">
    <location>
        <begin position="21"/>
        <end position="44"/>
    </location>
</feature>
<dbReference type="AlphaFoldDB" id="A0A090VBI9"/>
<accession>A0A090VBI9</accession>
<organism evidence="6 8">
    <name type="scientific">Algibacter lectus</name>
    <dbReference type="NCBI Taxonomy" id="221126"/>
    <lineage>
        <taxon>Bacteria</taxon>
        <taxon>Pseudomonadati</taxon>
        <taxon>Bacteroidota</taxon>
        <taxon>Flavobacteriia</taxon>
        <taxon>Flavobacteriales</taxon>
        <taxon>Flavobacteriaceae</taxon>
        <taxon>Algibacter</taxon>
    </lineage>
</organism>
<dbReference type="EMBL" id="SORL01000007">
    <property type="protein sequence ID" value="TDY64734.1"/>
    <property type="molecule type" value="Genomic_DNA"/>
</dbReference>
<comment type="subunit">
    <text evidence="5">Forms a complex with TatA.</text>
</comment>
<dbReference type="PANTHER" id="PTHR30371:SF0">
    <property type="entry name" value="SEC-INDEPENDENT PROTEIN TRANSLOCASE PROTEIN TATC, CHLOROPLASTIC-RELATED"/>
    <property type="match status" value="1"/>
</dbReference>
<feature type="transmembrane region" description="Helical" evidence="5">
    <location>
        <begin position="97"/>
        <end position="114"/>
    </location>
</feature>
<dbReference type="GO" id="GO:0043953">
    <property type="term" value="P:protein transport by the Tat complex"/>
    <property type="evidence" value="ECO:0007669"/>
    <property type="project" value="UniProtKB-UniRule"/>
</dbReference>
<evidence type="ECO:0000256" key="5">
    <source>
        <dbReference type="HAMAP-Rule" id="MF_00902"/>
    </source>
</evidence>
<protein>
    <recommendedName>
        <fullName evidence="5">Sec-independent protein translocase protein TatC</fullName>
    </recommendedName>
</protein>
<dbReference type="NCBIfam" id="TIGR00945">
    <property type="entry name" value="tatC"/>
    <property type="match status" value="1"/>
</dbReference>
<dbReference type="RefSeq" id="WP_042503198.1">
    <property type="nucleotide sequence ID" value="NZ_BBNQ01000002.1"/>
</dbReference>
<keyword evidence="5" id="KW-0811">Translocation</keyword>
<evidence type="ECO:0000313" key="9">
    <source>
        <dbReference type="Proteomes" id="UP000294824"/>
    </source>
</evidence>
<feature type="transmembrane region" description="Helical" evidence="5">
    <location>
        <begin position="135"/>
        <end position="154"/>
    </location>
</feature>
<dbReference type="Proteomes" id="UP000294824">
    <property type="component" value="Unassembled WGS sequence"/>
</dbReference>
<keyword evidence="9" id="KW-1185">Reference proteome</keyword>
<evidence type="ECO:0000256" key="4">
    <source>
        <dbReference type="ARBA" id="ARBA00023136"/>
    </source>
</evidence>
<comment type="function">
    <text evidence="5">Part of the twin-arginine translocation (Tat) system that transports large folded proteins containing a characteristic twin-arginine motif in their signal peptide across membranes.</text>
</comment>
<dbReference type="PRINTS" id="PR01840">
    <property type="entry name" value="TATCFAMILY"/>
</dbReference>
<keyword evidence="5" id="KW-1003">Cell membrane</keyword>
<accession>A0A4R8MGS8</accession>
<keyword evidence="5" id="KW-0813">Transport</keyword>
<evidence type="ECO:0000256" key="3">
    <source>
        <dbReference type="ARBA" id="ARBA00022989"/>
    </source>
</evidence>
<feature type="transmembrane region" description="Helical" evidence="5">
    <location>
        <begin position="180"/>
        <end position="205"/>
    </location>
</feature>
<dbReference type="GO" id="GO:0065002">
    <property type="term" value="P:intracellular protein transmembrane transport"/>
    <property type="evidence" value="ECO:0007669"/>
    <property type="project" value="TreeGrafter"/>
</dbReference>
<evidence type="ECO:0000256" key="2">
    <source>
        <dbReference type="ARBA" id="ARBA00022692"/>
    </source>
</evidence>
<dbReference type="Proteomes" id="UP000029644">
    <property type="component" value="Unassembled WGS sequence"/>
</dbReference>
<evidence type="ECO:0000313" key="8">
    <source>
        <dbReference type="Proteomes" id="UP000029644"/>
    </source>
</evidence>
<comment type="similarity">
    <text evidence="5">Belongs to the TatC family.</text>
</comment>
<dbReference type="Pfam" id="PF00902">
    <property type="entry name" value="TatC"/>
    <property type="match status" value="1"/>
</dbReference>
<evidence type="ECO:0000256" key="1">
    <source>
        <dbReference type="ARBA" id="ARBA00004141"/>
    </source>
</evidence>
<dbReference type="OrthoDB" id="9777044at2"/>
<keyword evidence="4 5" id="KW-0472">Membrane</keyword>
<comment type="caution">
    <text evidence="6">The sequence shown here is derived from an EMBL/GenBank/DDBJ whole genome shotgun (WGS) entry which is preliminary data.</text>
</comment>
<keyword evidence="3 5" id="KW-1133">Transmembrane helix</keyword>
<evidence type="ECO:0000313" key="6">
    <source>
        <dbReference type="EMBL" id="GAL61448.1"/>
    </source>
</evidence>
<comment type="subcellular location">
    <subcellularLocation>
        <location evidence="5">Cell membrane</location>
        <topology evidence="5">Multi-pass membrane protein</topology>
    </subcellularLocation>
    <subcellularLocation>
        <location evidence="1">Membrane</location>
        <topology evidence="1">Multi-pass membrane protein</topology>
    </subcellularLocation>
</comment>
<sequence>MAKKDINEMSFLDHLEDLRWHLIRICSAVMIVATLAYIFSRFIFDEIIFAPLHMDFPTYDFLCKAAQFLDVTTTFCADKIPLILQNRTMAGQFSADIWTAILGGFIISFPYVIYQLWSFISPGLHKEERKHSRGFIIICSLLFFIGVLFGYYIITPLSINFLANYSISSMVDNQIDISSYIALVRASALASGLIFELPIIIYFLTKIGLVTPEFLKTYRKYAMVIVLILSAIITPPDIASQVIVAIPIIILYQVSITISKIVIRNQKRKEKKNVRVS</sequence>
<dbReference type="InterPro" id="IPR002033">
    <property type="entry name" value="TatC"/>
</dbReference>
<reference evidence="7 9" key="2">
    <citation type="submission" date="2019-03" db="EMBL/GenBank/DDBJ databases">
        <title>Genomic Encyclopedia of Type Strains, Phase III (KMG-III): the genomes of soil and plant-associated and newly described type strains.</title>
        <authorList>
            <person name="Whitman W."/>
        </authorList>
    </citation>
    <scope>NUCLEOTIDE SEQUENCE [LARGE SCALE GENOMIC DNA]</scope>
    <source>
        <strain evidence="7 9">CECT 8301</strain>
    </source>
</reference>